<dbReference type="GO" id="GO:0022857">
    <property type="term" value="F:transmembrane transporter activity"/>
    <property type="evidence" value="ECO:0007669"/>
    <property type="project" value="InterPro"/>
</dbReference>
<evidence type="ECO:0000256" key="1">
    <source>
        <dbReference type="ARBA" id="ARBA00004141"/>
    </source>
</evidence>
<evidence type="ECO:0000256" key="4">
    <source>
        <dbReference type="ARBA" id="ARBA00023136"/>
    </source>
</evidence>
<protein>
    <submittedName>
        <fullName evidence="9">Polyamine transporter 3</fullName>
    </submittedName>
</protein>
<evidence type="ECO:0000256" key="5">
    <source>
        <dbReference type="ARBA" id="ARBA00023180"/>
    </source>
</evidence>
<feature type="transmembrane region" description="Helical" evidence="7">
    <location>
        <begin position="194"/>
        <end position="213"/>
    </location>
</feature>
<feature type="transmembrane region" description="Helical" evidence="7">
    <location>
        <begin position="434"/>
        <end position="456"/>
    </location>
</feature>
<dbReference type="EMBL" id="JAGSXJ010000012">
    <property type="protein sequence ID" value="KAH6686747.1"/>
    <property type="molecule type" value="Genomic_DNA"/>
</dbReference>
<dbReference type="InterPro" id="IPR036259">
    <property type="entry name" value="MFS_trans_sf"/>
</dbReference>
<comment type="caution">
    <text evidence="9">The sequence shown here is derived from an EMBL/GenBank/DDBJ whole genome shotgun (WGS) entry which is preliminary data.</text>
</comment>
<evidence type="ECO:0000256" key="3">
    <source>
        <dbReference type="ARBA" id="ARBA00022989"/>
    </source>
</evidence>
<proteinExistence type="predicted"/>
<dbReference type="InterPro" id="IPR011701">
    <property type="entry name" value="MFS"/>
</dbReference>
<dbReference type="Gene3D" id="1.20.1250.20">
    <property type="entry name" value="MFS general substrate transporter like domains"/>
    <property type="match status" value="1"/>
</dbReference>
<evidence type="ECO:0000313" key="10">
    <source>
        <dbReference type="Proteomes" id="UP000770015"/>
    </source>
</evidence>
<feature type="transmembrane region" description="Helical" evidence="7">
    <location>
        <begin position="279"/>
        <end position="301"/>
    </location>
</feature>
<evidence type="ECO:0000259" key="8">
    <source>
        <dbReference type="PROSITE" id="PS50850"/>
    </source>
</evidence>
<keyword evidence="10" id="KW-1185">Reference proteome</keyword>
<feature type="domain" description="Major facilitator superfamily (MFS) profile" evidence="8">
    <location>
        <begin position="128"/>
        <end position="556"/>
    </location>
</feature>
<dbReference type="PROSITE" id="PS50850">
    <property type="entry name" value="MFS"/>
    <property type="match status" value="1"/>
</dbReference>
<keyword evidence="4 7" id="KW-0472">Membrane</keyword>
<feature type="compositionally biased region" description="Acidic residues" evidence="6">
    <location>
        <begin position="63"/>
        <end position="74"/>
    </location>
</feature>
<feature type="region of interest" description="Disordered" evidence="6">
    <location>
        <begin position="1"/>
        <end position="113"/>
    </location>
</feature>
<dbReference type="PANTHER" id="PTHR23502">
    <property type="entry name" value="MAJOR FACILITATOR SUPERFAMILY"/>
    <property type="match status" value="1"/>
</dbReference>
<feature type="transmembrane region" description="Helical" evidence="7">
    <location>
        <begin position="250"/>
        <end position="273"/>
    </location>
</feature>
<dbReference type="FunFam" id="1.20.1250.20:FF:000011">
    <property type="entry name" value="MFS multidrug transporter, putative"/>
    <property type="match status" value="1"/>
</dbReference>
<sequence length="612" mass="66894">MSPVSDPEKAPGQPDGWTSSSSIQSDSPTREKQQGATQAGDYGRADGPFDNYDPSHDARPDELELDVDDDEEIGPDGAQNAESQSDPAIYKTQTSGSTASRPPDFEVTFGPDDPDNPKNWPMWYQVWVLVVISLSCWIVVLYSTSYTASIPGLMKEFNASKTYTTLGMTTYLLGLATGCLVVAPLSELYGRQRVYLVCMFCSSIMIIPCGLANSLEQQFASRFVGALFGAALISNSPGTVVDIASEEYRALYMSLWSIAPLNGPVTGPIIGGFVFQSLGWRWCNWIVLILAGVAILAMLTLKETYAPTILKRKAARLRKETDDPRWWCRYDTKLSMAQVLKTNLSRPFILAATEPILWGANIWISVIYGILYLCFIAYPIVFSEYRGWGPGISGLSFVGIGIGTLLAIFLEPLFRRIVNAHPKDPETGKVPPEAAARIMTLGAILTPIGQLVFSWTSLPTSIHWAVPIFFGIPFGAGNTLSFIYGANYLGGVYGIYAASALAGNAVIRSIFGGVLPLAGPAMYEALSPRWAGTLLGLLEVALIPVPLAFWKYGKRIRSKSRIIRQMREDQEKNESRRARAVARAEEKKAREARLQPAPEGVVEVIEAGEKSA</sequence>
<evidence type="ECO:0000256" key="6">
    <source>
        <dbReference type="SAM" id="MobiDB-lite"/>
    </source>
</evidence>
<feature type="compositionally biased region" description="Basic and acidic residues" evidence="6">
    <location>
        <begin position="53"/>
        <end position="62"/>
    </location>
</feature>
<dbReference type="AlphaFoldDB" id="A0A9P8VBB7"/>
<keyword evidence="5" id="KW-0325">Glycoprotein</keyword>
<feature type="transmembrane region" description="Helical" evidence="7">
    <location>
        <begin position="530"/>
        <end position="550"/>
    </location>
</feature>
<name>A0A9P8VBB7_9PEZI</name>
<feature type="transmembrane region" description="Helical" evidence="7">
    <location>
        <begin position="495"/>
        <end position="518"/>
    </location>
</feature>
<dbReference type="OrthoDB" id="3365399at2759"/>
<organism evidence="9 10">
    <name type="scientific">Plectosphaerella plurivora</name>
    <dbReference type="NCBI Taxonomy" id="936078"/>
    <lineage>
        <taxon>Eukaryota</taxon>
        <taxon>Fungi</taxon>
        <taxon>Dikarya</taxon>
        <taxon>Ascomycota</taxon>
        <taxon>Pezizomycotina</taxon>
        <taxon>Sordariomycetes</taxon>
        <taxon>Hypocreomycetidae</taxon>
        <taxon>Glomerellales</taxon>
        <taxon>Plectosphaerellaceae</taxon>
        <taxon>Plectosphaerella</taxon>
    </lineage>
</organism>
<dbReference type="Proteomes" id="UP000770015">
    <property type="component" value="Unassembled WGS sequence"/>
</dbReference>
<dbReference type="SUPFAM" id="SSF103473">
    <property type="entry name" value="MFS general substrate transporter"/>
    <property type="match status" value="1"/>
</dbReference>
<accession>A0A9P8VBB7</accession>
<comment type="subcellular location">
    <subcellularLocation>
        <location evidence="1">Membrane</location>
        <topology evidence="1">Multi-pass membrane protein</topology>
    </subcellularLocation>
</comment>
<dbReference type="Pfam" id="PF07690">
    <property type="entry name" value="MFS_1"/>
    <property type="match status" value="1"/>
</dbReference>
<keyword evidence="2 7" id="KW-0812">Transmembrane</keyword>
<evidence type="ECO:0000256" key="2">
    <source>
        <dbReference type="ARBA" id="ARBA00022692"/>
    </source>
</evidence>
<dbReference type="GO" id="GO:0005886">
    <property type="term" value="C:plasma membrane"/>
    <property type="evidence" value="ECO:0007669"/>
    <property type="project" value="TreeGrafter"/>
</dbReference>
<feature type="transmembrane region" description="Helical" evidence="7">
    <location>
        <begin position="356"/>
        <end position="380"/>
    </location>
</feature>
<dbReference type="CDD" id="cd17323">
    <property type="entry name" value="MFS_Tpo1_MDR_like"/>
    <property type="match status" value="1"/>
</dbReference>
<dbReference type="PANTHER" id="PTHR23502:SF12">
    <property type="entry name" value="MULTIDRUG TRANSPORTER, PUTATIVE (AFU_ORTHOLOGUE AFUA_1G06440)-RELATED"/>
    <property type="match status" value="1"/>
</dbReference>
<feature type="transmembrane region" description="Helical" evidence="7">
    <location>
        <begin position="462"/>
        <end position="483"/>
    </location>
</feature>
<feature type="transmembrane region" description="Helical" evidence="7">
    <location>
        <begin position="163"/>
        <end position="182"/>
    </location>
</feature>
<dbReference type="InterPro" id="IPR020846">
    <property type="entry name" value="MFS_dom"/>
</dbReference>
<feature type="transmembrane region" description="Helical" evidence="7">
    <location>
        <begin position="219"/>
        <end position="238"/>
    </location>
</feature>
<feature type="transmembrane region" description="Helical" evidence="7">
    <location>
        <begin position="126"/>
        <end position="143"/>
    </location>
</feature>
<feature type="compositionally biased region" description="Polar residues" evidence="6">
    <location>
        <begin position="80"/>
        <end position="100"/>
    </location>
</feature>
<feature type="transmembrane region" description="Helical" evidence="7">
    <location>
        <begin position="392"/>
        <end position="414"/>
    </location>
</feature>
<reference evidence="9" key="1">
    <citation type="journal article" date="2021" name="Nat. Commun.">
        <title>Genetic determinants of endophytism in the Arabidopsis root mycobiome.</title>
        <authorList>
            <person name="Mesny F."/>
            <person name="Miyauchi S."/>
            <person name="Thiergart T."/>
            <person name="Pickel B."/>
            <person name="Atanasova L."/>
            <person name="Karlsson M."/>
            <person name="Huettel B."/>
            <person name="Barry K.W."/>
            <person name="Haridas S."/>
            <person name="Chen C."/>
            <person name="Bauer D."/>
            <person name="Andreopoulos W."/>
            <person name="Pangilinan J."/>
            <person name="LaButti K."/>
            <person name="Riley R."/>
            <person name="Lipzen A."/>
            <person name="Clum A."/>
            <person name="Drula E."/>
            <person name="Henrissat B."/>
            <person name="Kohler A."/>
            <person name="Grigoriev I.V."/>
            <person name="Martin F.M."/>
            <person name="Hacquard S."/>
        </authorList>
    </citation>
    <scope>NUCLEOTIDE SEQUENCE</scope>
    <source>
        <strain evidence="9">MPI-SDFR-AT-0117</strain>
    </source>
</reference>
<keyword evidence="3 7" id="KW-1133">Transmembrane helix</keyword>
<gene>
    <name evidence="9" type="ORF">F5X68DRAFT_261758</name>
</gene>
<evidence type="ECO:0000256" key="7">
    <source>
        <dbReference type="SAM" id="Phobius"/>
    </source>
</evidence>
<evidence type="ECO:0000313" key="9">
    <source>
        <dbReference type="EMBL" id="KAH6686747.1"/>
    </source>
</evidence>